<dbReference type="GeneID" id="64348111"/>
<feature type="transmembrane region" description="Helical" evidence="6">
    <location>
        <begin position="75"/>
        <end position="101"/>
    </location>
</feature>
<keyword evidence="5 6" id="KW-0472">Membrane</keyword>
<feature type="transmembrane region" description="Helical" evidence="6">
    <location>
        <begin position="187"/>
        <end position="209"/>
    </location>
</feature>
<dbReference type="InterPro" id="IPR051204">
    <property type="entry name" value="ABC_transp_perm/SBD"/>
</dbReference>
<feature type="transmembrane region" description="Helical" evidence="6">
    <location>
        <begin position="33"/>
        <end position="55"/>
    </location>
</feature>
<evidence type="ECO:0000256" key="5">
    <source>
        <dbReference type="ARBA" id="ARBA00023136"/>
    </source>
</evidence>
<protein>
    <submittedName>
        <fullName evidence="8">ABC transporter permease</fullName>
    </submittedName>
</protein>
<comment type="subcellular location">
    <subcellularLocation>
        <location evidence="6">Cell membrane</location>
        <topology evidence="6">Multi-pass membrane protein</topology>
    </subcellularLocation>
    <subcellularLocation>
        <location evidence="1">Membrane</location>
        <topology evidence="1">Multi-pass membrane protein</topology>
    </subcellularLocation>
</comment>
<dbReference type="SUPFAM" id="SSF161098">
    <property type="entry name" value="MetI-like"/>
    <property type="match status" value="1"/>
</dbReference>
<dbReference type="RefSeq" id="WP_133410740.1">
    <property type="nucleotide sequence ID" value="NZ_SMZT01000005.1"/>
</dbReference>
<dbReference type="Pfam" id="PF00528">
    <property type="entry name" value="BPD_transp_1"/>
    <property type="match status" value="1"/>
</dbReference>
<gene>
    <name evidence="8" type="ORF">E2R59_11850</name>
</gene>
<evidence type="ECO:0000259" key="7">
    <source>
        <dbReference type="PROSITE" id="PS50928"/>
    </source>
</evidence>
<evidence type="ECO:0000313" key="8">
    <source>
        <dbReference type="EMBL" id="TDL41850.1"/>
    </source>
</evidence>
<evidence type="ECO:0000256" key="4">
    <source>
        <dbReference type="ARBA" id="ARBA00022989"/>
    </source>
</evidence>
<evidence type="ECO:0000256" key="2">
    <source>
        <dbReference type="ARBA" id="ARBA00022448"/>
    </source>
</evidence>
<dbReference type="PROSITE" id="PS50928">
    <property type="entry name" value="ABC_TM1"/>
    <property type="match status" value="1"/>
</dbReference>
<keyword evidence="4 6" id="KW-1133">Transmembrane helix</keyword>
<keyword evidence="2 6" id="KW-0813">Transport</keyword>
<keyword evidence="3 6" id="KW-0812">Transmembrane</keyword>
<dbReference type="EMBL" id="SMZT01000005">
    <property type="protein sequence ID" value="TDL41850.1"/>
    <property type="molecule type" value="Genomic_DNA"/>
</dbReference>
<feature type="transmembrane region" description="Helical" evidence="6">
    <location>
        <begin position="145"/>
        <end position="167"/>
    </location>
</feature>
<evidence type="ECO:0000313" key="9">
    <source>
        <dbReference type="Proteomes" id="UP000295163"/>
    </source>
</evidence>
<reference evidence="8 9" key="1">
    <citation type="submission" date="2019-03" db="EMBL/GenBank/DDBJ databases">
        <title>Genome Sequencing and Assembly of Various Microbes Isolated from Partially Reclaimed Soil and Acid Mine Drainage (AMD) Site.</title>
        <authorList>
            <person name="Steinbock B."/>
            <person name="Bechtold R."/>
            <person name="Sevigny J.L."/>
            <person name="Thomas D."/>
            <person name="Cuthill L.R."/>
            <person name="Aveiro Johannsen E.J."/>
            <person name="Thomas K."/>
            <person name="Ghosh A."/>
        </authorList>
    </citation>
    <scope>NUCLEOTIDE SEQUENCE [LARGE SCALE GENOMIC DNA]</scope>
    <source>
        <strain evidence="8 9">S-A3</strain>
    </source>
</reference>
<evidence type="ECO:0000256" key="3">
    <source>
        <dbReference type="ARBA" id="ARBA00022692"/>
    </source>
</evidence>
<comment type="similarity">
    <text evidence="6">Belongs to the binding-protein-dependent transport system permease family.</text>
</comment>
<evidence type="ECO:0000256" key="6">
    <source>
        <dbReference type="RuleBase" id="RU363032"/>
    </source>
</evidence>
<dbReference type="Gene3D" id="1.10.3720.10">
    <property type="entry name" value="MetI-like"/>
    <property type="match status" value="1"/>
</dbReference>
<dbReference type="PANTHER" id="PTHR30177:SF33">
    <property type="entry name" value="POSSIBLE OSMOPROTECTANT (GLYCINE BETAINE_CARNITINE_CHOLINE_L-PROLINE) TRANSPORT INTEGRAL MEMBRANE PROTEIN ABC TRANSPORTER PROZ"/>
    <property type="match status" value="1"/>
</dbReference>
<accession>A0A4R5YAH6</accession>
<evidence type="ECO:0000256" key="1">
    <source>
        <dbReference type="ARBA" id="ARBA00004141"/>
    </source>
</evidence>
<dbReference type="InterPro" id="IPR000515">
    <property type="entry name" value="MetI-like"/>
</dbReference>
<comment type="caution">
    <text evidence="8">The sequence shown here is derived from an EMBL/GenBank/DDBJ whole genome shotgun (WGS) entry which is preliminary data.</text>
</comment>
<dbReference type="CDD" id="cd06261">
    <property type="entry name" value="TM_PBP2"/>
    <property type="match status" value="1"/>
</dbReference>
<dbReference type="AlphaFoldDB" id="A0A4R5YAH6"/>
<organism evidence="8 9">
    <name type="scientific">Kocuria rosea</name>
    <name type="common">Deinococcus erythromyxa</name>
    <name type="synonym">Micrococcus rubens</name>
    <dbReference type="NCBI Taxonomy" id="1275"/>
    <lineage>
        <taxon>Bacteria</taxon>
        <taxon>Bacillati</taxon>
        <taxon>Actinomycetota</taxon>
        <taxon>Actinomycetes</taxon>
        <taxon>Micrococcales</taxon>
        <taxon>Micrococcaceae</taxon>
        <taxon>Kocuria</taxon>
    </lineage>
</organism>
<feature type="domain" description="ABC transmembrane type-1" evidence="7">
    <location>
        <begin position="27"/>
        <end position="206"/>
    </location>
</feature>
<dbReference type="PANTHER" id="PTHR30177">
    <property type="entry name" value="GLYCINE BETAINE/L-PROLINE TRANSPORT SYSTEM PERMEASE PROTEIN PROW"/>
    <property type="match status" value="1"/>
</dbReference>
<proteinExistence type="inferred from homology"/>
<sequence>MNLLTEALIWIGDPAHWAGADGITHRLLQHLGIVALVVVLAAAIALPAGVLVGHTGRGRGLVVATAAAGRAVPTLGLLTLIGLLVGIGLQAPVLALVVLAIPSMLAGAYSGVEAVDPATVDAARAVGMTEWQIVRRVELPLAGPVIVGGLRSAVLQVVATATLAAYVADSGLGRYLFTGLKARDYPLMLAGSLLVVLLALLLDGALGLAHRGITRATTPDAPPRRSTPTEGLR</sequence>
<dbReference type="GO" id="GO:0005886">
    <property type="term" value="C:plasma membrane"/>
    <property type="evidence" value="ECO:0007669"/>
    <property type="project" value="UniProtKB-SubCell"/>
</dbReference>
<dbReference type="InterPro" id="IPR035906">
    <property type="entry name" value="MetI-like_sf"/>
</dbReference>
<dbReference type="Proteomes" id="UP000295163">
    <property type="component" value="Unassembled WGS sequence"/>
</dbReference>
<dbReference type="GO" id="GO:0055085">
    <property type="term" value="P:transmembrane transport"/>
    <property type="evidence" value="ECO:0007669"/>
    <property type="project" value="InterPro"/>
</dbReference>
<name>A0A4R5YAH6_KOCRO</name>
<dbReference type="GO" id="GO:0031460">
    <property type="term" value="P:glycine betaine transport"/>
    <property type="evidence" value="ECO:0007669"/>
    <property type="project" value="TreeGrafter"/>
</dbReference>